<evidence type="ECO:0000256" key="1">
    <source>
        <dbReference type="SAM" id="Coils"/>
    </source>
</evidence>
<evidence type="ECO:0000313" key="2">
    <source>
        <dbReference type="EMBL" id="KAF7634263.1"/>
    </source>
</evidence>
<comment type="caution">
    <text evidence="2">The sequence shown here is derived from an EMBL/GenBank/DDBJ whole genome shotgun (WGS) entry which is preliminary data.</text>
</comment>
<proteinExistence type="predicted"/>
<accession>A0A8S9ZLV3</accession>
<keyword evidence="3" id="KW-1185">Reference proteome</keyword>
<dbReference type="Proteomes" id="UP000605970">
    <property type="component" value="Unassembled WGS sequence"/>
</dbReference>
<feature type="coiled-coil region" evidence="1">
    <location>
        <begin position="78"/>
        <end position="109"/>
    </location>
</feature>
<organism evidence="2 3">
    <name type="scientific">Meloidogyne graminicola</name>
    <dbReference type="NCBI Taxonomy" id="189291"/>
    <lineage>
        <taxon>Eukaryota</taxon>
        <taxon>Metazoa</taxon>
        <taxon>Ecdysozoa</taxon>
        <taxon>Nematoda</taxon>
        <taxon>Chromadorea</taxon>
        <taxon>Rhabditida</taxon>
        <taxon>Tylenchina</taxon>
        <taxon>Tylenchomorpha</taxon>
        <taxon>Tylenchoidea</taxon>
        <taxon>Meloidogynidae</taxon>
        <taxon>Meloidogyninae</taxon>
        <taxon>Meloidogyne</taxon>
    </lineage>
</organism>
<dbReference type="OrthoDB" id="10597172at2759"/>
<protein>
    <submittedName>
        <fullName evidence="2">Uncharacterized protein</fullName>
    </submittedName>
</protein>
<dbReference type="EMBL" id="JABEBT010000061">
    <property type="protein sequence ID" value="KAF7634263.1"/>
    <property type="molecule type" value="Genomic_DNA"/>
</dbReference>
<sequence length="190" mass="22234">MPSKIISPLNNNDELPSINWFLDLSKSNWLNSNINNTKNTLIGVNKSDKISKKQKKTQSNNPKLRELIKQKEIRKIIKKNKNKEDKKFNNNLKEQKQQNLDRLIEQEIQNTQPDVINQNTEFNTNKTFINDDSDYSFIENSIYGADTTSFPQFEYLNVGYFGNSTTLNYGNSFFTQEWDDELFQNSGNLF</sequence>
<dbReference type="AlphaFoldDB" id="A0A8S9ZLV3"/>
<name>A0A8S9ZLV3_9BILA</name>
<evidence type="ECO:0000313" key="3">
    <source>
        <dbReference type="Proteomes" id="UP000605970"/>
    </source>
</evidence>
<gene>
    <name evidence="2" type="ORF">Mgra_00006340</name>
</gene>
<keyword evidence="1" id="KW-0175">Coiled coil</keyword>
<reference evidence="2" key="1">
    <citation type="journal article" date="2020" name="Ecol. Evol.">
        <title>Genome structure and content of the rice root-knot nematode (Meloidogyne graminicola).</title>
        <authorList>
            <person name="Phan N.T."/>
            <person name="Danchin E.G.J."/>
            <person name="Klopp C."/>
            <person name="Perfus-Barbeoch L."/>
            <person name="Kozlowski D.K."/>
            <person name="Koutsovoulos G.D."/>
            <person name="Lopez-Roques C."/>
            <person name="Bouchez O."/>
            <person name="Zahm M."/>
            <person name="Besnard G."/>
            <person name="Bellafiore S."/>
        </authorList>
    </citation>
    <scope>NUCLEOTIDE SEQUENCE</scope>
    <source>
        <strain evidence="2">VN-18</strain>
    </source>
</reference>